<dbReference type="InterPro" id="IPR036412">
    <property type="entry name" value="HAD-like_sf"/>
</dbReference>
<dbReference type="EMBL" id="BOOF01000005">
    <property type="protein sequence ID" value="GIH60814.1"/>
    <property type="molecule type" value="Genomic_DNA"/>
</dbReference>
<dbReference type="SUPFAM" id="SSF56784">
    <property type="entry name" value="HAD-like"/>
    <property type="match status" value="1"/>
</dbReference>
<reference evidence="1 2" key="1">
    <citation type="submission" date="2021-01" db="EMBL/GenBank/DDBJ databases">
        <title>Whole genome shotgun sequence of Microbispora siamensis NBRC 104113.</title>
        <authorList>
            <person name="Komaki H."/>
            <person name="Tamura T."/>
        </authorList>
    </citation>
    <scope>NUCLEOTIDE SEQUENCE [LARGE SCALE GENOMIC DNA]</scope>
    <source>
        <strain evidence="1 2">NBRC 104113</strain>
    </source>
</reference>
<dbReference type="Gene3D" id="3.40.50.1000">
    <property type="entry name" value="HAD superfamily/HAD-like"/>
    <property type="match status" value="1"/>
</dbReference>
<dbReference type="Pfam" id="PF00702">
    <property type="entry name" value="Hydrolase"/>
    <property type="match status" value="1"/>
</dbReference>
<evidence type="ECO:0000313" key="2">
    <source>
        <dbReference type="Proteomes" id="UP000660454"/>
    </source>
</evidence>
<dbReference type="InterPro" id="IPR023198">
    <property type="entry name" value="PGP-like_dom2"/>
</dbReference>
<dbReference type="Proteomes" id="UP000660454">
    <property type="component" value="Unassembled WGS sequence"/>
</dbReference>
<protein>
    <submittedName>
        <fullName evidence="1">Haloacid dehalogenase</fullName>
    </submittedName>
</protein>
<dbReference type="InterPro" id="IPR051806">
    <property type="entry name" value="HAD-like_SPP"/>
</dbReference>
<dbReference type="PANTHER" id="PTHR43481">
    <property type="entry name" value="FRUCTOSE-1-PHOSPHATE PHOSPHATASE"/>
    <property type="match status" value="1"/>
</dbReference>
<keyword evidence="2" id="KW-1185">Reference proteome</keyword>
<dbReference type="NCBIfam" id="TIGR01509">
    <property type="entry name" value="HAD-SF-IA-v3"/>
    <property type="match status" value="1"/>
</dbReference>
<organism evidence="1 2">
    <name type="scientific">Microbispora siamensis</name>
    <dbReference type="NCBI Taxonomy" id="564413"/>
    <lineage>
        <taxon>Bacteria</taxon>
        <taxon>Bacillati</taxon>
        <taxon>Actinomycetota</taxon>
        <taxon>Actinomycetes</taxon>
        <taxon>Streptosporangiales</taxon>
        <taxon>Streptosporangiaceae</taxon>
        <taxon>Microbispora</taxon>
    </lineage>
</organism>
<name>A0ABQ4GHA1_9ACTN</name>
<dbReference type="InterPro" id="IPR006439">
    <property type="entry name" value="HAD-SF_hydro_IA"/>
</dbReference>
<comment type="caution">
    <text evidence="1">The sequence shown here is derived from an EMBL/GenBank/DDBJ whole genome shotgun (WGS) entry which is preliminary data.</text>
</comment>
<gene>
    <name evidence="1" type="ORF">Msi02_16310</name>
</gene>
<evidence type="ECO:0000313" key="1">
    <source>
        <dbReference type="EMBL" id="GIH60814.1"/>
    </source>
</evidence>
<dbReference type="SFLD" id="SFLDG01129">
    <property type="entry name" value="C1.5:_HAD__Beta-PGM__Phosphata"/>
    <property type="match status" value="1"/>
</dbReference>
<proteinExistence type="predicted"/>
<dbReference type="RefSeq" id="WP_079313536.1">
    <property type="nucleotide sequence ID" value="NZ_BOOF01000005.1"/>
</dbReference>
<dbReference type="SFLD" id="SFLDS00003">
    <property type="entry name" value="Haloacid_Dehalogenase"/>
    <property type="match status" value="1"/>
</dbReference>
<dbReference type="InterPro" id="IPR023214">
    <property type="entry name" value="HAD_sf"/>
</dbReference>
<sequence length="233" mass="25611">MNARFDYPEPPDPAFLFDLDGTLIDSVYQHVIAWRAALRGVGIDLSVWRIHRRIGMSGGLLVNALLRETGVSLSDEQIEDLQQAHAEAYLEQIDSVRPLPGATELLKRLSDNDIRWAIATSSRADTARHALDMLGLPPGVPLVHRDQVRRAKPDPDLFLAGAALLDVEPRFTMVVGDSVWDLLAARRAGALGVGLLSGGYGRDELERTGAFRVYADPADLLTRLDEVGVRIRS</sequence>
<accession>A0ABQ4GHA1</accession>
<dbReference type="NCBIfam" id="TIGR01549">
    <property type="entry name" value="HAD-SF-IA-v1"/>
    <property type="match status" value="1"/>
</dbReference>
<dbReference type="Gene3D" id="1.10.150.240">
    <property type="entry name" value="Putative phosphatase, domain 2"/>
    <property type="match status" value="1"/>
</dbReference>
<dbReference type="PANTHER" id="PTHR43481:SF4">
    <property type="entry name" value="GLYCEROL-1-PHOSPHATE PHOSPHOHYDROLASE 1-RELATED"/>
    <property type="match status" value="1"/>
</dbReference>
<dbReference type="SFLD" id="SFLDG01135">
    <property type="entry name" value="C1.5.6:_HAD__Beta-PGM__Phospha"/>
    <property type="match status" value="1"/>
</dbReference>